<reference evidence="1 2" key="1">
    <citation type="journal article" date="2012" name="PLoS ONE">
        <title>The purine-utilizing bacterium Clostridium acidurici 9a: a genome-guided metabolic reconsideration.</title>
        <authorList>
            <person name="Hartwich K."/>
            <person name="Poehlein A."/>
            <person name="Daniel R."/>
        </authorList>
    </citation>
    <scope>NUCLEOTIDE SEQUENCE [LARGE SCALE GENOMIC DNA]</scope>
    <source>
        <strain evidence="2">ATCC 7906 / DSM 604 / BCRC 14475 / CIP 104303 / KCTC 5404 / NCIMB 10678 / 9a</strain>
    </source>
</reference>
<dbReference type="AlphaFoldDB" id="K0AVS2"/>
<protein>
    <submittedName>
        <fullName evidence="1">Uncharacterized protein</fullName>
    </submittedName>
</protein>
<proteinExistence type="predicted"/>
<accession>K0AVS2</accession>
<dbReference type="RefSeq" id="WP_014967090.1">
    <property type="nucleotide sequence ID" value="NC_018664.1"/>
</dbReference>
<keyword evidence="2" id="KW-1185">Reference proteome</keyword>
<dbReference type="EMBL" id="CP003326">
    <property type="protein sequence ID" value="AFS77953.1"/>
    <property type="molecule type" value="Genomic_DNA"/>
</dbReference>
<sequence length="489" mass="57562">MENLKNLNEEISKLSDEELIEQIQNTNNLQLSNIGLMAYVELFNRNIYLKSLLKNDKDLINELLKEDAKFSEVYNMVENKVIKLDSIVDIEKLNENLDIEELKKLRTSIVKVLRTLAAYSTEISYTNEIAKDLLYKEFIKQNESEIDKNIDYQKLFDSISKFVMEDPTNMKNKVMDLTNILPMRVAKTKYYDIVSKAFSRNLRYSSKRKTDVVLSRYKTILNGSLESEYGLYFSRYFRKAQEARQMELKDMSEDELRKIYDDTYKTMVEIGTIANVVREFGVIVNRIIAVCILQENILEQSDNYNIKSLTNAWTNYSEKESDASRSKLLESYKALFKVLDDKFKKTNENLQLFTMENFNRKNKVSDELKSELGKVQYVLDFINDYALEQEEILDTDYVDIVEKEYLDEAVKSLVQFIDRNIDQMENLQRRTRMKRLLALTEGAFMTPQEFFEYVANSINMTNKREDLIATINNILELMTRYRGIGNVKH</sequence>
<evidence type="ECO:0000313" key="2">
    <source>
        <dbReference type="Proteomes" id="UP000006094"/>
    </source>
</evidence>
<dbReference type="KEGG" id="cad:Curi_c09370"/>
<dbReference type="Proteomes" id="UP000006094">
    <property type="component" value="Chromosome"/>
</dbReference>
<dbReference type="STRING" id="1128398.Curi_c09370"/>
<dbReference type="eggNOG" id="ENOG502ZAYG">
    <property type="taxonomic scope" value="Bacteria"/>
</dbReference>
<dbReference type="OrthoDB" id="1727081at2"/>
<organism evidence="1 2">
    <name type="scientific">Gottschalkia acidurici (strain ATCC 7906 / DSM 604 / BCRC 14475 / CIP 104303 / KCTC 5404 / NCIMB 10678 / 9a)</name>
    <name type="common">Clostridium acidurici</name>
    <dbReference type="NCBI Taxonomy" id="1128398"/>
    <lineage>
        <taxon>Bacteria</taxon>
        <taxon>Bacillati</taxon>
        <taxon>Bacillota</taxon>
        <taxon>Tissierellia</taxon>
        <taxon>Tissierellales</taxon>
        <taxon>Gottschalkiaceae</taxon>
        <taxon>Gottschalkia</taxon>
    </lineage>
</organism>
<gene>
    <name evidence="1" type="ordered locus">Curi_c09370</name>
</gene>
<name>K0AVS2_GOTA9</name>
<dbReference type="HOGENOM" id="CLU_557473_0_0_9"/>
<evidence type="ECO:0000313" key="1">
    <source>
        <dbReference type="EMBL" id="AFS77953.1"/>
    </source>
</evidence>